<dbReference type="Gene3D" id="3.30.40.10">
    <property type="entry name" value="Zinc/RING finger domain, C3HC4 (zinc finger)"/>
    <property type="match status" value="1"/>
</dbReference>
<dbReference type="EMBL" id="CAUYUJ010008958">
    <property type="protein sequence ID" value="CAK0825469.1"/>
    <property type="molecule type" value="Genomic_DNA"/>
</dbReference>
<dbReference type="PROSITE" id="PS50089">
    <property type="entry name" value="ZF_RING_2"/>
    <property type="match status" value="1"/>
</dbReference>
<dbReference type="PANTHER" id="PTHR43272:SF83">
    <property type="entry name" value="ACYL-COA SYNTHETASE LONG-CHAIN, ISOFORM J"/>
    <property type="match status" value="1"/>
</dbReference>
<keyword evidence="4" id="KW-0479">Metal-binding</keyword>
<evidence type="ECO:0000313" key="15">
    <source>
        <dbReference type="Proteomes" id="UP001189429"/>
    </source>
</evidence>
<dbReference type="InterPro" id="IPR043145">
    <property type="entry name" value="Znf_ZZ_sf"/>
</dbReference>
<evidence type="ECO:0000256" key="9">
    <source>
        <dbReference type="ARBA" id="ARBA00022840"/>
    </source>
</evidence>
<reference evidence="14" key="1">
    <citation type="submission" date="2023-10" db="EMBL/GenBank/DDBJ databases">
        <authorList>
            <person name="Chen Y."/>
            <person name="Shah S."/>
            <person name="Dougan E. K."/>
            <person name="Thang M."/>
            <person name="Chan C."/>
        </authorList>
    </citation>
    <scope>NUCLEOTIDE SEQUENCE [LARGE SCALE GENOMIC DNA]</scope>
</reference>
<dbReference type="Pfam" id="PF00501">
    <property type="entry name" value="AMP-binding"/>
    <property type="match status" value="1"/>
</dbReference>
<comment type="pathway">
    <text evidence="1">Protein modification; protein ubiquitination.</text>
</comment>
<dbReference type="Gene3D" id="3.30.300.30">
    <property type="match status" value="1"/>
</dbReference>
<keyword evidence="12" id="KW-0175">Coiled coil</keyword>
<dbReference type="InterPro" id="IPR024766">
    <property type="entry name" value="Znf_RING_H2"/>
</dbReference>
<comment type="similarity">
    <text evidence="2">Belongs to the ATP-dependent AMP-binding enzyme family.</text>
</comment>
<evidence type="ECO:0000256" key="11">
    <source>
        <dbReference type="PROSITE-ProRule" id="PRU00175"/>
    </source>
</evidence>
<keyword evidence="7" id="KW-0833">Ubl conjugation pathway</keyword>
<evidence type="ECO:0000256" key="6">
    <source>
        <dbReference type="ARBA" id="ARBA00022771"/>
    </source>
</evidence>
<evidence type="ECO:0000256" key="1">
    <source>
        <dbReference type="ARBA" id="ARBA00004906"/>
    </source>
</evidence>
<evidence type="ECO:0000256" key="10">
    <source>
        <dbReference type="ARBA" id="ARBA00024484"/>
    </source>
</evidence>
<dbReference type="Gene3D" id="3.30.60.90">
    <property type="match status" value="1"/>
</dbReference>
<evidence type="ECO:0000256" key="4">
    <source>
        <dbReference type="ARBA" id="ARBA00022723"/>
    </source>
</evidence>
<evidence type="ECO:0000313" key="14">
    <source>
        <dbReference type="EMBL" id="CAK0825469.1"/>
    </source>
</evidence>
<dbReference type="InterPro" id="IPR001841">
    <property type="entry name" value="Znf_RING"/>
</dbReference>
<evidence type="ECO:0000256" key="7">
    <source>
        <dbReference type="ARBA" id="ARBA00022786"/>
    </source>
</evidence>
<keyword evidence="5" id="KW-0547">Nucleotide-binding</keyword>
<dbReference type="InterPro" id="IPR045851">
    <property type="entry name" value="AMP-bd_C_sf"/>
</dbReference>
<dbReference type="InterPro" id="IPR000873">
    <property type="entry name" value="AMP-dep_synth/lig_dom"/>
</dbReference>
<dbReference type="InterPro" id="IPR013083">
    <property type="entry name" value="Znf_RING/FYVE/PHD"/>
</dbReference>
<keyword evidence="9" id="KW-0067">ATP-binding</keyword>
<evidence type="ECO:0000259" key="13">
    <source>
        <dbReference type="PROSITE" id="PS50089"/>
    </source>
</evidence>
<proteinExistence type="inferred from homology"/>
<evidence type="ECO:0000256" key="12">
    <source>
        <dbReference type="SAM" id="Coils"/>
    </source>
</evidence>
<dbReference type="Pfam" id="PF12678">
    <property type="entry name" value="zf-rbx1"/>
    <property type="match status" value="1"/>
</dbReference>
<keyword evidence="8" id="KW-0862">Zinc</keyword>
<feature type="domain" description="RING-type" evidence="13">
    <location>
        <begin position="398"/>
        <end position="421"/>
    </location>
</feature>
<protein>
    <recommendedName>
        <fullName evidence="13">RING-type domain-containing protein</fullName>
    </recommendedName>
</protein>
<dbReference type="PANTHER" id="PTHR43272">
    <property type="entry name" value="LONG-CHAIN-FATTY-ACID--COA LIGASE"/>
    <property type="match status" value="1"/>
</dbReference>
<dbReference type="InterPro" id="IPR000433">
    <property type="entry name" value="Znf_ZZ"/>
</dbReference>
<evidence type="ECO:0000256" key="3">
    <source>
        <dbReference type="ARBA" id="ARBA00022598"/>
    </source>
</evidence>
<dbReference type="Proteomes" id="UP001189429">
    <property type="component" value="Unassembled WGS sequence"/>
</dbReference>
<keyword evidence="6 11" id="KW-0863">Zinc-finger</keyword>
<keyword evidence="3" id="KW-0436">Ligase</keyword>
<gene>
    <name evidence="14" type="ORF">PCOR1329_LOCUS25592</name>
</gene>
<accession>A0ABN9S5B4</accession>
<evidence type="ECO:0000256" key="2">
    <source>
        <dbReference type="ARBA" id="ARBA00006432"/>
    </source>
</evidence>
<sequence length="645" mass="68696">MGYGSPKTLIRGRRTSGSPFIAQDNQEGSDLLALLPTFMLAVPAILDLIKTGLEMKLKAMEGFKGQLVRTAVRHAQGHHGEESVIASMLSGIGLQGPVLNGVKAKLGLQKMRIIGSGGAPLSAETHHYISNVLAPVAQGYGCTETTGAMTIQEVVSSDGRPQDLSAGRVGPVQPSAEIKLLSCAEMGYLVTDDPPRGELLLSGHNVTQLGYYKMKEKTDEDLPIHADGQRWFHSGDIGCMMENGTVKIIDRKKDLIKLSGGEYVALGKVEAALKQVTGIGAAVVFASPDKDHCVCIVSQPEKGWKSVGGKPVEAELVKAIGESLRTQKLAKFEIPTKVKVDEEIWTPDNGLVTASMKLQRNPLRKHYNEPGGLLDQMGYRPVGDEVLRSDALVVSFHCGHSFHDSCIRQWFTRRHTCPTCRFGFEVDDVRYLRSIGLTDEAEVLDKAQKEKQAVENAKQVAARRRWVESMRRGDPVHFGLSCGRCGISPLIGDCYRCCTCDGFVLCSDCHVEHQALRRAGGPSSGAVAGASGGEEHPLGHVFAPFGAGVLAGGAGERGVPPGRGGLLTVLVPAPAYGGQSFEDGAAEDDDYEEAPVAGEASVAAAEVAFAAVRSLALAPLAGSPIGSVVGGLSPRTLRRRAQRGR</sequence>
<feature type="coiled-coil region" evidence="12">
    <location>
        <begin position="437"/>
        <end position="464"/>
    </location>
</feature>
<keyword evidence="15" id="KW-1185">Reference proteome</keyword>
<evidence type="ECO:0000256" key="5">
    <source>
        <dbReference type="ARBA" id="ARBA00022741"/>
    </source>
</evidence>
<dbReference type="SUPFAM" id="SSF57850">
    <property type="entry name" value="RING/U-box"/>
    <property type="match status" value="2"/>
</dbReference>
<name>A0ABN9S5B4_9DINO</name>
<dbReference type="Gene3D" id="3.40.50.12780">
    <property type="entry name" value="N-terminal domain of ligase-like"/>
    <property type="match status" value="1"/>
</dbReference>
<dbReference type="InterPro" id="IPR042099">
    <property type="entry name" value="ANL_N_sf"/>
</dbReference>
<comment type="catalytic activity">
    <reaction evidence="10">
        <text>a long-chain fatty acid + ATP + CoA = a long-chain fatty acyl-CoA + AMP + diphosphate</text>
        <dbReference type="Rhea" id="RHEA:15421"/>
        <dbReference type="ChEBI" id="CHEBI:30616"/>
        <dbReference type="ChEBI" id="CHEBI:33019"/>
        <dbReference type="ChEBI" id="CHEBI:57287"/>
        <dbReference type="ChEBI" id="CHEBI:57560"/>
        <dbReference type="ChEBI" id="CHEBI:83139"/>
        <dbReference type="ChEBI" id="CHEBI:456215"/>
        <dbReference type="EC" id="6.2.1.3"/>
    </reaction>
    <physiologicalReaction direction="left-to-right" evidence="10">
        <dbReference type="Rhea" id="RHEA:15422"/>
    </physiologicalReaction>
</comment>
<evidence type="ECO:0000256" key="8">
    <source>
        <dbReference type="ARBA" id="ARBA00022833"/>
    </source>
</evidence>
<dbReference type="PROSITE" id="PS01357">
    <property type="entry name" value="ZF_ZZ_1"/>
    <property type="match status" value="1"/>
</dbReference>
<comment type="caution">
    <text evidence="14">The sequence shown here is derived from an EMBL/GenBank/DDBJ whole genome shotgun (WGS) entry which is preliminary data.</text>
</comment>
<dbReference type="SUPFAM" id="SSF56801">
    <property type="entry name" value="Acetyl-CoA synthetase-like"/>
    <property type="match status" value="1"/>
</dbReference>
<organism evidence="14 15">
    <name type="scientific">Prorocentrum cordatum</name>
    <dbReference type="NCBI Taxonomy" id="2364126"/>
    <lineage>
        <taxon>Eukaryota</taxon>
        <taxon>Sar</taxon>
        <taxon>Alveolata</taxon>
        <taxon>Dinophyceae</taxon>
        <taxon>Prorocentrales</taxon>
        <taxon>Prorocentraceae</taxon>
        <taxon>Prorocentrum</taxon>
    </lineage>
</organism>